<evidence type="ECO:0000313" key="1">
    <source>
        <dbReference type="EMBL" id="TDO39780.1"/>
    </source>
</evidence>
<dbReference type="AlphaFoldDB" id="A0A4R6JT25"/>
<organism evidence="1 2">
    <name type="scientific">Paractinoplanes brasiliensis</name>
    <dbReference type="NCBI Taxonomy" id="52695"/>
    <lineage>
        <taxon>Bacteria</taxon>
        <taxon>Bacillati</taxon>
        <taxon>Actinomycetota</taxon>
        <taxon>Actinomycetes</taxon>
        <taxon>Micromonosporales</taxon>
        <taxon>Micromonosporaceae</taxon>
        <taxon>Paractinoplanes</taxon>
    </lineage>
</organism>
<dbReference type="Proteomes" id="UP000294901">
    <property type="component" value="Unassembled WGS sequence"/>
</dbReference>
<comment type="caution">
    <text evidence="1">The sequence shown here is derived from an EMBL/GenBank/DDBJ whole genome shotgun (WGS) entry which is preliminary data.</text>
</comment>
<proteinExistence type="predicted"/>
<accession>A0A4R6JT25</accession>
<dbReference type="OrthoDB" id="9948983at2"/>
<protein>
    <submittedName>
        <fullName evidence="1">Uncharacterized protein</fullName>
    </submittedName>
</protein>
<keyword evidence="2" id="KW-1185">Reference proteome</keyword>
<gene>
    <name evidence="1" type="ORF">C8E87_3480</name>
</gene>
<evidence type="ECO:0000313" key="2">
    <source>
        <dbReference type="Proteomes" id="UP000294901"/>
    </source>
</evidence>
<sequence length="95" mass="10507">MSVTRLARPRKRCPLYCTIDHEHQGTQHSHLIAEVDVECEQALVAVNLVRPDAKDEIALAIGKGWGEPTVANLTANEARELRDALNVAVAVLDRR</sequence>
<reference evidence="1 2" key="1">
    <citation type="submission" date="2019-03" db="EMBL/GenBank/DDBJ databases">
        <title>Sequencing the genomes of 1000 actinobacteria strains.</title>
        <authorList>
            <person name="Klenk H.-P."/>
        </authorList>
    </citation>
    <scope>NUCLEOTIDE SEQUENCE [LARGE SCALE GENOMIC DNA]</scope>
    <source>
        <strain evidence="1 2">DSM 43805</strain>
    </source>
</reference>
<name>A0A4R6JT25_9ACTN</name>
<dbReference type="EMBL" id="SNWR01000001">
    <property type="protein sequence ID" value="TDO39780.1"/>
    <property type="molecule type" value="Genomic_DNA"/>
</dbReference>
<dbReference type="RefSeq" id="WP_133874057.1">
    <property type="nucleotide sequence ID" value="NZ_BOMD01000054.1"/>
</dbReference>